<accession>A0ABQ1SJN9</accession>
<name>A0ABQ1SJN9_9FLAO</name>
<reference evidence="6" key="1">
    <citation type="journal article" date="2019" name="Int. J. Syst. Evol. Microbiol.">
        <title>The Global Catalogue of Microorganisms (GCM) 10K type strain sequencing project: providing services to taxonomists for standard genome sequencing and annotation.</title>
        <authorList>
            <consortium name="The Broad Institute Genomics Platform"/>
            <consortium name="The Broad Institute Genome Sequencing Center for Infectious Disease"/>
            <person name="Wu L."/>
            <person name="Ma J."/>
        </authorList>
    </citation>
    <scope>NUCLEOTIDE SEQUENCE [LARGE SCALE GENOMIC DNA]</scope>
    <source>
        <strain evidence="6">CGMCC 1.12931</strain>
    </source>
</reference>
<dbReference type="PIRSF" id="PIRSF006278">
    <property type="entry name" value="ACCD_DCysDesulf"/>
    <property type="match status" value="1"/>
</dbReference>
<evidence type="ECO:0000259" key="4">
    <source>
        <dbReference type="Pfam" id="PF00291"/>
    </source>
</evidence>
<evidence type="ECO:0000313" key="6">
    <source>
        <dbReference type="Proteomes" id="UP000599179"/>
    </source>
</evidence>
<evidence type="ECO:0000256" key="3">
    <source>
        <dbReference type="ARBA" id="ARBA00022898"/>
    </source>
</evidence>
<keyword evidence="3" id="KW-0663">Pyridoxal phosphate</keyword>
<dbReference type="Gene3D" id="3.40.50.1100">
    <property type="match status" value="2"/>
</dbReference>
<organism evidence="5 6">
    <name type="scientific">Psychroflexus planctonicus</name>
    <dbReference type="NCBI Taxonomy" id="1526575"/>
    <lineage>
        <taxon>Bacteria</taxon>
        <taxon>Pseudomonadati</taxon>
        <taxon>Bacteroidota</taxon>
        <taxon>Flavobacteriia</taxon>
        <taxon>Flavobacteriales</taxon>
        <taxon>Flavobacteriaceae</taxon>
        <taxon>Psychroflexus</taxon>
    </lineage>
</organism>
<evidence type="ECO:0000256" key="2">
    <source>
        <dbReference type="ARBA" id="ARBA00008639"/>
    </source>
</evidence>
<comment type="caution">
    <text evidence="5">The sequence shown here is derived from an EMBL/GenBank/DDBJ whole genome shotgun (WGS) entry which is preliminary data.</text>
</comment>
<keyword evidence="6" id="KW-1185">Reference proteome</keyword>
<dbReference type="SUPFAM" id="SSF53686">
    <property type="entry name" value="Tryptophan synthase beta subunit-like PLP-dependent enzymes"/>
    <property type="match status" value="1"/>
</dbReference>
<dbReference type="Proteomes" id="UP000599179">
    <property type="component" value="Unassembled WGS sequence"/>
</dbReference>
<dbReference type="InterPro" id="IPR027278">
    <property type="entry name" value="ACCD_DCysDesulf"/>
</dbReference>
<proteinExistence type="inferred from homology"/>
<evidence type="ECO:0000313" key="5">
    <source>
        <dbReference type="EMBL" id="GGE42877.1"/>
    </source>
</evidence>
<comment type="cofactor">
    <cofactor evidence="1">
        <name>pyridoxal 5'-phosphate</name>
        <dbReference type="ChEBI" id="CHEBI:597326"/>
    </cofactor>
</comment>
<feature type="domain" description="Tryptophan synthase beta chain-like PALP" evidence="4">
    <location>
        <begin position="6"/>
        <end position="275"/>
    </location>
</feature>
<dbReference type="PANTHER" id="PTHR43780:SF2">
    <property type="entry name" value="1-AMINOCYCLOPROPANE-1-CARBOXYLATE DEAMINASE-RELATED"/>
    <property type="match status" value="1"/>
</dbReference>
<dbReference type="EMBL" id="BMGM01000011">
    <property type="protein sequence ID" value="GGE42877.1"/>
    <property type="molecule type" value="Genomic_DNA"/>
</dbReference>
<comment type="similarity">
    <text evidence="2">Belongs to the ACC deaminase/D-cysteine desulfhydrase family.</text>
</comment>
<dbReference type="PANTHER" id="PTHR43780">
    <property type="entry name" value="1-AMINOCYCLOPROPANE-1-CARBOXYLATE DEAMINASE-RELATED"/>
    <property type="match status" value="1"/>
</dbReference>
<dbReference type="InterPro" id="IPR001926">
    <property type="entry name" value="TrpB-like_PALP"/>
</dbReference>
<dbReference type="Pfam" id="PF00291">
    <property type="entry name" value="PALP"/>
    <property type="match status" value="1"/>
</dbReference>
<dbReference type="InterPro" id="IPR036052">
    <property type="entry name" value="TrpB-like_PALP_sf"/>
</dbReference>
<sequence>MVCKDEANGIELWLKREDEIHPVISGNKFRKLKYSLLKAQKEGKTKLLTFGGAFSNHIAATAEAARLCGLESIGIIRGDELAKNFPEILKENATLAYAHQNGMQFYFETRENYRKKDSPEQLANYQTMFGEVYVIPEGGTNALAIQGCKEIINEEDASFDVICCSSGTGGTVAGLIEASTKQQQVLAFSALKGDFLNQEISKWTKKENWKLNIDFHFGGYAKVSADLIRFINSFYASYQIPLDPIYTGKMLFGVFQLIKSGFFSENTRILAIHTGGLQGVESMNKKLANSNSQLIKIK</sequence>
<protein>
    <submittedName>
        <fullName evidence="5">1-aminocyclopropane-1-carboxylate deaminase</fullName>
    </submittedName>
</protein>
<evidence type="ECO:0000256" key="1">
    <source>
        <dbReference type="ARBA" id="ARBA00001933"/>
    </source>
</evidence>
<gene>
    <name evidence="5" type="primary">acdS</name>
    <name evidence="5" type="ORF">GCM10010832_23510</name>
</gene>